<keyword evidence="3" id="KW-1185">Reference proteome</keyword>
<accession>A0ABX1WA28</accession>
<evidence type="ECO:0000313" key="2">
    <source>
        <dbReference type="EMBL" id="NOD30141.1"/>
    </source>
</evidence>
<evidence type="ECO:0000256" key="1">
    <source>
        <dbReference type="SAM" id="SignalP"/>
    </source>
</evidence>
<dbReference type="EMBL" id="WVQY01000002">
    <property type="protein sequence ID" value="NOD30141.1"/>
    <property type="molecule type" value="Genomic_DNA"/>
</dbReference>
<protein>
    <submittedName>
        <fullName evidence="2">Uncharacterized protein</fullName>
    </submittedName>
</protein>
<feature type="chain" id="PRO_5047268981" evidence="1">
    <location>
        <begin position="21"/>
        <end position="242"/>
    </location>
</feature>
<proteinExistence type="predicted"/>
<keyword evidence="1" id="KW-0732">Signal</keyword>
<organism evidence="2 3">
    <name type="scientific">Ruegeria atlantica</name>
    <dbReference type="NCBI Taxonomy" id="81569"/>
    <lineage>
        <taxon>Bacteria</taxon>
        <taxon>Pseudomonadati</taxon>
        <taxon>Pseudomonadota</taxon>
        <taxon>Alphaproteobacteria</taxon>
        <taxon>Rhodobacterales</taxon>
        <taxon>Roseobacteraceae</taxon>
        <taxon>Ruegeria</taxon>
    </lineage>
</organism>
<comment type="caution">
    <text evidence="2">The sequence shown here is derived from an EMBL/GenBank/DDBJ whole genome shotgun (WGS) entry which is preliminary data.</text>
</comment>
<sequence>MKKSIVFGILALSWGFAASAETPDEVLYTTKINPVLNADGFREVARQCMYSDEYCRATVEALGTAVGIPPGAIVESMRLADAVGLGAYKQGGEIWYEMPAPDGYFLCRLYLKTRSATPKDESDSPIFDFTANQDGIRVYLFLDAPSILEGGRSWWDGELVGYYLKRAGRESRLLTDGQTYEPRVNRLPEDKESPGCTFDRGTQIRYACKGTGGARDGYPACGEGWFHSDLNTSIYSTAPNLP</sequence>
<dbReference type="RefSeq" id="WP_171363203.1">
    <property type="nucleotide sequence ID" value="NZ_WVQY01000002.1"/>
</dbReference>
<gene>
    <name evidence="2" type="ORF">GS617_07670</name>
</gene>
<evidence type="ECO:0000313" key="3">
    <source>
        <dbReference type="Proteomes" id="UP000599383"/>
    </source>
</evidence>
<feature type="signal peptide" evidence="1">
    <location>
        <begin position="1"/>
        <end position="20"/>
    </location>
</feature>
<dbReference type="Proteomes" id="UP000599383">
    <property type="component" value="Unassembled WGS sequence"/>
</dbReference>
<reference evidence="2 3" key="1">
    <citation type="submission" date="2019-12" db="EMBL/GenBank/DDBJ databases">
        <title>Ruegeria JWLKs population differentiation of coral mucus and skeleton niches.</title>
        <authorList>
            <person name="Luo D."/>
        </authorList>
    </citation>
    <scope>NUCLEOTIDE SEQUENCE [LARGE SCALE GENOMIC DNA]</scope>
    <source>
        <strain evidence="2 3">HKCCD6238</strain>
    </source>
</reference>
<name>A0ABX1WA28_9RHOB</name>